<accession>A0A3N0YHZ1</accession>
<feature type="domain" description="HAT C-terminal dimerisation" evidence="1">
    <location>
        <begin position="64"/>
        <end position="133"/>
    </location>
</feature>
<organism evidence="2 3">
    <name type="scientific">Anabarilius grahami</name>
    <name type="common">Kanglang fish</name>
    <name type="synonym">Barilius grahami</name>
    <dbReference type="NCBI Taxonomy" id="495550"/>
    <lineage>
        <taxon>Eukaryota</taxon>
        <taxon>Metazoa</taxon>
        <taxon>Chordata</taxon>
        <taxon>Craniata</taxon>
        <taxon>Vertebrata</taxon>
        <taxon>Euteleostomi</taxon>
        <taxon>Actinopterygii</taxon>
        <taxon>Neopterygii</taxon>
        <taxon>Teleostei</taxon>
        <taxon>Ostariophysi</taxon>
        <taxon>Cypriniformes</taxon>
        <taxon>Xenocyprididae</taxon>
        <taxon>Xenocypridinae</taxon>
        <taxon>Xenocypridinae incertae sedis</taxon>
        <taxon>Anabarilius</taxon>
    </lineage>
</organism>
<dbReference type="InterPro" id="IPR012337">
    <property type="entry name" value="RNaseH-like_sf"/>
</dbReference>
<name>A0A3N0YHZ1_ANAGA</name>
<gene>
    <name evidence="2" type="ORF">DPX16_0112</name>
</gene>
<proteinExistence type="predicted"/>
<feature type="non-terminal residue" evidence="2">
    <location>
        <position position="1"/>
    </location>
</feature>
<evidence type="ECO:0000313" key="3">
    <source>
        <dbReference type="Proteomes" id="UP000281406"/>
    </source>
</evidence>
<dbReference type="PANTHER" id="PTHR46289">
    <property type="entry name" value="52 KDA REPRESSOR OF THE INHIBITOR OF THE PROTEIN KINASE-LIKE PROTEIN-RELATED"/>
    <property type="match status" value="1"/>
</dbReference>
<dbReference type="GO" id="GO:0046983">
    <property type="term" value="F:protein dimerization activity"/>
    <property type="evidence" value="ECO:0007669"/>
    <property type="project" value="InterPro"/>
</dbReference>
<dbReference type="SUPFAM" id="SSF53098">
    <property type="entry name" value="Ribonuclease H-like"/>
    <property type="match status" value="1"/>
</dbReference>
<reference evidence="2 3" key="1">
    <citation type="submission" date="2018-10" db="EMBL/GenBank/DDBJ databases">
        <title>Genome assembly for a Yunnan-Guizhou Plateau 3E fish, Anabarilius grahami (Regan), and its evolutionary and genetic applications.</title>
        <authorList>
            <person name="Jiang W."/>
        </authorList>
    </citation>
    <scope>NUCLEOTIDE SEQUENCE [LARGE SCALE GENOMIC DNA]</scope>
    <source>
        <strain evidence="2">AG-KIZ</strain>
        <tissue evidence="2">Muscle</tissue>
    </source>
</reference>
<dbReference type="InterPro" id="IPR008906">
    <property type="entry name" value="HATC_C_dom"/>
</dbReference>
<dbReference type="OrthoDB" id="8943993at2759"/>
<dbReference type="InterPro" id="IPR052958">
    <property type="entry name" value="IFN-induced_PKR_regulator"/>
</dbReference>
<evidence type="ECO:0000259" key="1">
    <source>
        <dbReference type="Pfam" id="PF05699"/>
    </source>
</evidence>
<protein>
    <recommendedName>
        <fullName evidence="1">HAT C-terminal dimerisation domain-containing protein</fullName>
    </recommendedName>
</protein>
<keyword evidence="3" id="KW-1185">Reference proteome</keyword>
<dbReference type="AlphaFoldDB" id="A0A3N0YHZ1"/>
<sequence length="154" mass="17926">LYYPCLDRMMQETDNHFSGVGVDLMKGIQACHPASVIFLNEESFKILATHYKIESEELLVAKNFLNRTEFLTKKLNADMFPTLNSVFQVALKIPVSSCRYERSFSALRQLHTWLRNTMEQDWLNHLAVMSIEKENLTAVDHDKVLDRFAQIKSR</sequence>
<dbReference type="Proteomes" id="UP000281406">
    <property type="component" value="Unassembled WGS sequence"/>
</dbReference>
<dbReference type="EMBL" id="RJVU01042540">
    <property type="protein sequence ID" value="ROL45724.1"/>
    <property type="molecule type" value="Genomic_DNA"/>
</dbReference>
<dbReference type="Pfam" id="PF05699">
    <property type="entry name" value="Dimer_Tnp_hAT"/>
    <property type="match status" value="1"/>
</dbReference>
<comment type="caution">
    <text evidence="2">The sequence shown here is derived from an EMBL/GenBank/DDBJ whole genome shotgun (WGS) entry which is preliminary data.</text>
</comment>
<dbReference type="PANTHER" id="PTHR46289:SF17">
    <property type="entry name" value="HAT C-TERMINAL DIMERISATION DOMAIN-CONTAINING PROTEIN"/>
    <property type="match status" value="1"/>
</dbReference>
<evidence type="ECO:0000313" key="2">
    <source>
        <dbReference type="EMBL" id="ROL45724.1"/>
    </source>
</evidence>